<dbReference type="RefSeq" id="WP_150070741.1">
    <property type="nucleotide sequence ID" value="NZ_VWPH01000021.1"/>
</dbReference>
<dbReference type="AlphaFoldDB" id="A0A5M7BDY9"/>
<dbReference type="EMBL" id="VWPH01000021">
    <property type="protein sequence ID" value="KAA5825425.1"/>
    <property type="molecule type" value="Genomic_DNA"/>
</dbReference>
<name>A0A5M7BDY9_SACHI</name>
<protein>
    <submittedName>
        <fullName evidence="3">PrgI family protein</fullName>
    </submittedName>
</protein>
<evidence type="ECO:0000256" key="2">
    <source>
        <dbReference type="SAM" id="Phobius"/>
    </source>
</evidence>
<keyword evidence="2" id="KW-1133">Transmembrane helix</keyword>
<proteinExistence type="predicted"/>
<accession>A0A5M7BDY9</accession>
<evidence type="ECO:0000256" key="1">
    <source>
        <dbReference type="SAM" id="MobiDB-lite"/>
    </source>
</evidence>
<sequence length="349" mass="37276">MTNPVRIPSDVDREDRLVANLTGRQLGIFTAAGLLLYGVWSLTHTVLPIPVFAVLALPVAAGAVVLALGHRDGLSLDKLLLAALRQRLTPRRQTAALHPTKAVPTWLRAHATADSTEEIGGLELPVAGVEPSGTAEAGVVDLGEDGLAVVAVASTVNFALRTPAEQENLVTAFGRYLHSLTASAQLLVRTQRLELSGHIGELRDHAPRLPHPALEQAALEHADYLTQLGQSTDLLRRQVLLVLREPWHPASPTTSVRWWARRRPTRAPEATGSGRRAVESRLVRRLSEAVELLGSVGITLTPLDAGQATTVLATACNPHTPPPPADLAGPDEVITTPRSGEFAEEGSWA</sequence>
<feature type="transmembrane region" description="Helical" evidence="2">
    <location>
        <begin position="46"/>
        <end position="68"/>
    </location>
</feature>
<organism evidence="3 4">
    <name type="scientific">Saccharopolyspora hirsuta</name>
    <dbReference type="NCBI Taxonomy" id="1837"/>
    <lineage>
        <taxon>Bacteria</taxon>
        <taxon>Bacillati</taxon>
        <taxon>Actinomycetota</taxon>
        <taxon>Actinomycetes</taxon>
        <taxon>Pseudonocardiales</taxon>
        <taxon>Pseudonocardiaceae</taxon>
        <taxon>Saccharopolyspora</taxon>
    </lineage>
</organism>
<reference evidence="3 4" key="1">
    <citation type="submission" date="2019-09" db="EMBL/GenBank/DDBJ databases">
        <title>Draft genome sequence of the thermophilic Saccharopolyspora hirsuta VKM Ac-666T.</title>
        <authorList>
            <person name="Lobastova T.G."/>
            <person name="Fokina V."/>
            <person name="Bragin E.Y."/>
            <person name="Shtratnikova V.Y."/>
            <person name="Starodumova I.P."/>
            <person name="Tarlachkov S.V."/>
            <person name="Donova M.V."/>
        </authorList>
    </citation>
    <scope>NUCLEOTIDE SEQUENCE [LARGE SCALE GENOMIC DNA]</scope>
    <source>
        <strain evidence="3 4">VKM Ac-666</strain>
    </source>
</reference>
<evidence type="ECO:0000313" key="4">
    <source>
        <dbReference type="Proteomes" id="UP000323946"/>
    </source>
</evidence>
<keyword evidence="2" id="KW-0812">Transmembrane</keyword>
<evidence type="ECO:0000313" key="3">
    <source>
        <dbReference type="EMBL" id="KAA5825425.1"/>
    </source>
</evidence>
<comment type="caution">
    <text evidence="3">The sequence shown here is derived from an EMBL/GenBank/DDBJ whole genome shotgun (WGS) entry which is preliminary data.</text>
</comment>
<dbReference type="Pfam" id="PF12666">
    <property type="entry name" value="PrgI"/>
    <property type="match status" value="1"/>
</dbReference>
<dbReference type="OrthoDB" id="3354527at2"/>
<feature type="region of interest" description="Disordered" evidence="1">
    <location>
        <begin position="318"/>
        <end position="349"/>
    </location>
</feature>
<dbReference type="Proteomes" id="UP000323946">
    <property type="component" value="Unassembled WGS sequence"/>
</dbReference>
<keyword evidence="2" id="KW-0472">Membrane</keyword>
<gene>
    <name evidence="3" type="ORF">F1721_32835</name>
</gene>
<keyword evidence="4" id="KW-1185">Reference proteome</keyword>
<feature type="transmembrane region" description="Helical" evidence="2">
    <location>
        <begin position="21"/>
        <end position="40"/>
    </location>
</feature>
<dbReference type="InterPro" id="IPR024414">
    <property type="entry name" value="Uncharacterised_PrgI"/>
</dbReference>